<evidence type="ECO:0000313" key="2">
    <source>
        <dbReference type="EMBL" id="KAF1042912.1"/>
    </source>
</evidence>
<dbReference type="Gene3D" id="3.40.50.850">
    <property type="entry name" value="Isochorismatase-like"/>
    <property type="match status" value="1"/>
</dbReference>
<dbReference type="SUPFAM" id="SSF52499">
    <property type="entry name" value="Isochorismatase-like hydrolases"/>
    <property type="match status" value="1"/>
</dbReference>
<dbReference type="Proteomes" id="UP000462435">
    <property type="component" value="Unassembled WGS sequence"/>
</dbReference>
<dbReference type="InterPro" id="IPR000868">
    <property type="entry name" value="Isochorismatase-like_dom"/>
</dbReference>
<proteinExistence type="predicted"/>
<gene>
    <name evidence="2" type="primary">ycaC</name>
    <name evidence="2" type="ORF">GAK35_02467</name>
</gene>
<evidence type="ECO:0000259" key="1">
    <source>
        <dbReference type="Pfam" id="PF00857"/>
    </source>
</evidence>
<accession>A0A7V8FW30</accession>
<dbReference type="InterPro" id="IPR036380">
    <property type="entry name" value="Isochorismatase-like_sf"/>
</dbReference>
<organism evidence="2 3">
    <name type="scientific">Herbaspirillum frisingense</name>
    <dbReference type="NCBI Taxonomy" id="92645"/>
    <lineage>
        <taxon>Bacteria</taxon>
        <taxon>Pseudomonadati</taxon>
        <taxon>Pseudomonadota</taxon>
        <taxon>Betaproteobacteria</taxon>
        <taxon>Burkholderiales</taxon>
        <taxon>Oxalobacteraceae</taxon>
        <taxon>Herbaspirillum</taxon>
    </lineage>
</organism>
<dbReference type="AlphaFoldDB" id="A0A7V8FW30"/>
<dbReference type="InterPro" id="IPR050993">
    <property type="entry name" value="Isochorismatase_domain"/>
</dbReference>
<dbReference type="PANTHER" id="PTHR14119:SF3">
    <property type="entry name" value="ISOCHORISMATASE DOMAIN-CONTAINING PROTEIN 2"/>
    <property type="match status" value="1"/>
</dbReference>
<evidence type="ECO:0000313" key="3">
    <source>
        <dbReference type="Proteomes" id="UP000462435"/>
    </source>
</evidence>
<comment type="caution">
    <text evidence="2">The sequence shown here is derived from an EMBL/GenBank/DDBJ whole genome shotgun (WGS) entry which is preliminary data.</text>
</comment>
<reference evidence="3" key="1">
    <citation type="journal article" date="2020" name="MBio">
        <title>Horizontal gene transfer to a defensive symbiont with a reduced genome amongst a multipartite beetle microbiome.</title>
        <authorList>
            <person name="Waterworth S.C."/>
            <person name="Florez L.V."/>
            <person name="Rees E.R."/>
            <person name="Hertweck C."/>
            <person name="Kaltenpoth M."/>
            <person name="Kwan J.C."/>
        </authorList>
    </citation>
    <scope>NUCLEOTIDE SEQUENCE [LARGE SCALE GENOMIC DNA]</scope>
</reference>
<dbReference type="PANTHER" id="PTHR14119">
    <property type="entry name" value="HYDROLASE"/>
    <property type="match status" value="1"/>
</dbReference>
<dbReference type="GO" id="GO:0016787">
    <property type="term" value="F:hydrolase activity"/>
    <property type="evidence" value="ECO:0007669"/>
    <property type="project" value="UniProtKB-KW"/>
</dbReference>
<protein>
    <submittedName>
        <fullName evidence="2">Putative hydrolase YcaC</fullName>
    </submittedName>
</protein>
<sequence>MLINASESALLVIDLQQKLLPAIHDNEAILAQAVRMATIASLLGVPVIATEQIPDKLGSNHPDVRRLCDKVLAKSHFDACAEGLLPALPTSVRQIVMTGCEAHICMLQTALTLLERGYRVLPLLDACGSRKPGDRDAAFERLRRAGAVPVTVEMVAYEWMRDSKHPQFREVLKLIK</sequence>
<dbReference type="Pfam" id="PF00857">
    <property type="entry name" value="Isochorismatase"/>
    <property type="match status" value="1"/>
</dbReference>
<keyword evidence="2" id="KW-0378">Hydrolase</keyword>
<name>A0A7V8FW30_9BURK</name>
<dbReference type="EMBL" id="WNDX01000071">
    <property type="protein sequence ID" value="KAF1042912.1"/>
    <property type="molecule type" value="Genomic_DNA"/>
</dbReference>
<feature type="domain" description="Isochorismatase-like" evidence="1">
    <location>
        <begin position="8"/>
        <end position="153"/>
    </location>
</feature>